<evidence type="ECO:0000256" key="3">
    <source>
        <dbReference type="ARBA" id="ARBA00022692"/>
    </source>
</evidence>
<feature type="transmembrane region" description="Helical" evidence="6">
    <location>
        <begin position="279"/>
        <end position="300"/>
    </location>
</feature>
<dbReference type="InterPro" id="IPR036259">
    <property type="entry name" value="MFS_trans_sf"/>
</dbReference>
<feature type="transmembrane region" description="Helical" evidence="6">
    <location>
        <begin position="166"/>
        <end position="185"/>
    </location>
</feature>
<dbReference type="InterPro" id="IPR011701">
    <property type="entry name" value="MFS"/>
</dbReference>
<gene>
    <name evidence="7" type="ORF">J2Z75_004179</name>
</gene>
<comment type="subcellular location">
    <subcellularLocation>
        <location evidence="1">Membrane</location>
        <topology evidence="1">Multi-pass membrane protein</topology>
    </subcellularLocation>
</comment>
<protein>
    <recommendedName>
        <fullName evidence="9">MFS transporter</fullName>
    </recommendedName>
</protein>
<evidence type="ECO:0000313" key="8">
    <source>
        <dbReference type="Proteomes" id="UP000823786"/>
    </source>
</evidence>
<comment type="caution">
    <text evidence="7">The sequence shown here is derived from an EMBL/GenBank/DDBJ whole genome shotgun (WGS) entry which is preliminary data.</text>
</comment>
<dbReference type="Gene3D" id="1.20.1250.20">
    <property type="entry name" value="MFS general substrate transporter like domains"/>
    <property type="match status" value="1"/>
</dbReference>
<feature type="transmembrane region" description="Helical" evidence="6">
    <location>
        <begin position="306"/>
        <end position="335"/>
    </location>
</feature>
<sequence>MPTPRNRAFLVFGLGLTQIIGYGTLYYSFSILAPDMAADFGWPVEAVFGIFSASLLAGGLVAPRVGRWMDRYGASRVMTIGSAAAAVILIICASAFNAATYVAGIVAIEIVSALVLYNAAFATLVQIIPGNAQRSITHLTLIAGFASTIFWPVTVELHHYLSWREVYLIFAALNLAVCLPVHLWITRMSRLTASTNPASKLAGIEATGGIVLAEHRRRAFLLTATGFALQGFALAALLFHMVPLLGAVGLGASAVLVGTLFGPAQVLSRFTNMLLGRNISPLVLAILSAAFIVCGASVLIVSGDWIAGAILFALLVGLGSGLASIVQGSLPLFLFGPSGYGEMLGKLAAVRLAVSAAAPFAFAVLIEQGGARVALSAVVVLGIGAIVAFTAIGRWPRHADPR</sequence>
<dbReference type="SUPFAM" id="SSF103473">
    <property type="entry name" value="MFS general substrate transporter"/>
    <property type="match status" value="1"/>
</dbReference>
<reference evidence="7 8" key="1">
    <citation type="submission" date="2021-03" db="EMBL/GenBank/DDBJ databases">
        <title>Genomic Encyclopedia of Type Strains, Phase IV (KMG-IV): sequencing the most valuable type-strain genomes for metagenomic binning, comparative biology and taxonomic classification.</title>
        <authorList>
            <person name="Goeker M."/>
        </authorList>
    </citation>
    <scope>NUCLEOTIDE SEQUENCE [LARGE SCALE GENOMIC DNA]</scope>
    <source>
        <strain evidence="7 8">DSM 26427</strain>
    </source>
</reference>
<feature type="transmembrane region" description="Helical" evidence="6">
    <location>
        <begin position="7"/>
        <end position="28"/>
    </location>
</feature>
<evidence type="ECO:0008006" key="9">
    <source>
        <dbReference type="Google" id="ProtNLM"/>
    </source>
</evidence>
<feature type="transmembrane region" description="Helical" evidence="6">
    <location>
        <begin position="219"/>
        <end position="239"/>
    </location>
</feature>
<keyword evidence="8" id="KW-1185">Reference proteome</keyword>
<proteinExistence type="predicted"/>
<evidence type="ECO:0000256" key="5">
    <source>
        <dbReference type="ARBA" id="ARBA00023136"/>
    </source>
</evidence>
<keyword evidence="2" id="KW-0813">Transport</keyword>
<evidence type="ECO:0000256" key="1">
    <source>
        <dbReference type="ARBA" id="ARBA00004141"/>
    </source>
</evidence>
<feature type="transmembrane region" description="Helical" evidence="6">
    <location>
        <begin position="372"/>
        <end position="392"/>
    </location>
</feature>
<evidence type="ECO:0000256" key="2">
    <source>
        <dbReference type="ARBA" id="ARBA00022448"/>
    </source>
</evidence>
<dbReference type="PANTHER" id="PTHR43385">
    <property type="entry name" value="RIBOFLAVIN TRANSPORTER RIBJ"/>
    <property type="match status" value="1"/>
</dbReference>
<organism evidence="7 8">
    <name type="scientific">Rhizobium herbae</name>
    <dbReference type="NCBI Taxonomy" id="508661"/>
    <lineage>
        <taxon>Bacteria</taxon>
        <taxon>Pseudomonadati</taxon>
        <taxon>Pseudomonadota</taxon>
        <taxon>Alphaproteobacteria</taxon>
        <taxon>Hyphomicrobiales</taxon>
        <taxon>Rhizobiaceae</taxon>
        <taxon>Rhizobium/Agrobacterium group</taxon>
        <taxon>Rhizobium</taxon>
    </lineage>
</organism>
<keyword evidence="5 6" id="KW-0472">Membrane</keyword>
<evidence type="ECO:0000313" key="7">
    <source>
        <dbReference type="EMBL" id="MBP1860658.1"/>
    </source>
</evidence>
<feature type="transmembrane region" description="Helical" evidence="6">
    <location>
        <begin position="347"/>
        <end position="366"/>
    </location>
</feature>
<evidence type="ECO:0000256" key="6">
    <source>
        <dbReference type="SAM" id="Phobius"/>
    </source>
</evidence>
<keyword evidence="4 6" id="KW-1133">Transmembrane helix</keyword>
<dbReference type="InterPro" id="IPR052983">
    <property type="entry name" value="MFS_Riboflavin_Transporter"/>
</dbReference>
<feature type="transmembrane region" description="Helical" evidence="6">
    <location>
        <begin position="136"/>
        <end position="154"/>
    </location>
</feature>
<feature type="transmembrane region" description="Helical" evidence="6">
    <location>
        <begin position="40"/>
        <end position="62"/>
    </location>
</feature>
<name>A0ABS4ERV7_9HYPH</name>
<dbReference type="EMBL" id="JAGGJV010000008">
    <property type="protein sequence ID" value="MBP1860658.1"/>
    <property type="molecule type" value="Genomic_DNA"/>
</dbReference>
<dbReference type="Pfam" id="PF07690">
    <property type="entry name" value="MFS_1"/>
    <property type="match status" value="1"/>
</dbReference>
<feature type="transmembrane region" description="Helical" evidence="6">
    <location>
        <begin position="102"/>
        <end position="124"/>
    </location>
</feature>
<feature type="transmembrane region" description="Helical" evidence="6">
    <location>
        <begin position="245"/>
        <end position="267"/>
    </location>
</feature>
<feature type="transmembrane region" description="Helical" evidence="6">
    <location>
        <begin position="74"/>
        <end position="96"/>
    </location>
</feature>
<dbReference type="NCBIfam" id="NF033733">
    <property type="entry name" value="MFS_ArsK"/>
    <property type="match status" value="1"/>
</dbReference>
<dbReference type="Proteomes" id="UP000823786">
    <property type="component" value="Unassembled WGS sequence"/>
</dbReference>
<evidence type="ECO:0000256" key="4">
    <source>
        <dbReference type="ARBA" id="ARBA00022989"/>
    </source>
</evidence>
<dbReference type="PANTHER" id="PTHR43385:SF1">
    <property type="entry name" value="RIBOFLAVIN TRANSPORTER RIBJ"/>
    <property type="match status" value="1"/>
</dbReference>
<accession>A0ABS4ERV7</accession>
<keyword evidence="3 6" id="KW-0812">Transmembrane</keyword>